<dbReference type="PANTHER" id="PTHR31051">
    <property type="entry name" value="PROTEASOME ASSEMBLY CHAPERONE 3"/>
    <property type="match status" value="1"/>
</dbReference>
<dbReference type="STRING" id="747676.F4R7I2"/>
<evidence type="ECO:0000313" key="2">
    <source>
        <dbReference type="Proteomes" id="UP000001072"/>
    </source>
</evidence>
<dbReference type="GeneID" id="18925543"/>
<dbReference type="InterPro" id="IPR053720">
    <property type="entry name" value="Psm_Assembly_Chaperone"/>
</dbReference>
<dbReference type="OrthoDB" id="5593278at2759"/>
<name>F4R7I2_MELLP</name>
<dbReference type="AlphaFoldDB" id="F4R7I2"/>
<dbReference type="KEGG" id="mlr:MELLADRAFT_115190"/>
<dbReference type="InParanoid" id="F4R7I2"/>
<dbReference type="InterPro" id="IPR018788">
    <property type="entry name" value="Proteasome_assmbl_chp_3"/>
</dbReference>
<dbReference type="Proteomes" id="UP000001072">
    <property type="component" value="Unassembled WGS sequence"/>
</dbReference>
<organism evidence="2">
    <name type="scientific">Melampsora larici-populina (strain 98AG31 / pathotype 3-4-7)</name>
    <name type="common">Poplar leaf rust fungus</name>
    <dbReference type="NCBI Taxonomy" id="747676"/>
    <lineage>
        <taxon>Eukaryota</taxon>
        <taxon>Fungi</taxon>
        <taxon>Dikarya</taxon>
        <taxon>Basidiomycota</taxon>
        <taxon>Pucciniomycotina</taxon>
        <taxon>Pucciniomycetes</taxon>
        <taxon>Pucciniales</taxon>
        <taxon>Melampsoraceae</taxon>
        <taxon>Melampsora</taxon>
    </lineage>
</organism>
<dbReference type="EMBL" id="GL883092">
    <property type="protein sequence ID" value="EGG11784.1"/>
    <property type="molecule type" value="Genomic_DNA"/>
</dbReference>
<dbReference type="GO" id="GO:0043248">
    <property type="term" value="P:proteasome assembly"/>
    <property type="evidence" value="ECO:0007669"/>
    <property type="project" value="InterPro"/>
</dbReference>
<accession>F4R7I2</accession>
<dbReference type="HOGENOM" id="CLU_105927_0_0_1"/>
<gene>
    <name evidence="1" type="ORF">MELLADRAFT_115190</name>
</gene>
<dbReference type="eggNOG" id="ENOG502S9A3">
    <property type="taxonomic scope" value="Eukaryota"/>
</dbReference>
<keyword evidence="2" id="KW-1185">Reference proteome</keyword>
<dbReference type="VEuPathDB" id="FungiDB:MELLADRAFT_115190"/>
<evidence type="ECO:0008006" key="3">
    <source>
        <dbReference type="Google" id="ProtNLM"/>
    </source>
</evidence>
<sequence>MNGTHQANHQSNSSASPILVKQVARNINGIHTEVLTQSFADRILILVTQLGKVGTLTQITMSMTSIDQPYDLAPEVPSLNIPSLPIPNTSLQLTPLLSTPPSESRTIYDVFLNQIGMLVLTGFGPRPNLDPSQIFGIGRRPLIVGLALKPDNSLSSTSSDDCQGLVDLDRIRFGSVMEMIMECRVW</sequence>
<dbReference type="Gene3D" id="3.30.230.90">
    <property type="match status" value="1"/>
</dbReference>
<reference evidence="2" key="1">
    <citation type="journal article" date="2011" name="Proc. Natl. Acad. Sci. U.S.A.">
        <title>Obligate biotrophy features unraveled by the genomic analysis of rust fungi.</title>
        <authorList>
            <person name="Duplessis S."/>
            <person name="Cuomo C.A."/>
            <person name="Lin Y.-C."/>
            <person name="Aerts A."/>
            <person name="Tisserant E."/>
            <person name="Veneault-Fourrey C."/>
            <person name="Joly D.L."/>
            <person name="Hacquard S."/>
            <person name="Amselem J."/>
            <person name="Cantarel B.L."/>
            <person name="Chiu R."/>
            <person name="Coutinho P.M."/>
            <person name="Feau N."/>
            <person name="Field M."/>
            <person name="Frey P."/>
            <person name="Gelhaye E."/>
            <person name="Goldberg J."/>
            <person name="Grabherr M.G."/>
            <person name="Kodira C.D."/>
            <person name="Kohler A."/>
            <person name="Kuees U."/>
            <person name="Lindquist E.A."/>
            <person name="Lucas S.M."/>
            <person name="Mago R."/>
            <person name="Mauceli E."/>
            <person name="Morin E."/>
            <person name="Murat C."/>
            <person name="Pangilinan J.L."/>
            <person name="Park R."/>
            <person name="Pearson M."/>
            <person name="Quesneville H."/>
            <person name="Rouhier N."/>
            <person name="Sakthikumar S."/>
            <person name="Salamov A.A."/>
            <person name="Schmutz J."/>
            <person name="Selles B."/>
            <person name="Shapiro H."/>
            <person name="Tanguay P."/>
            <person name="Tuskan G.A."/>
            <person name="Henrissat B."/>
            <person name="Van de Peer Y."/>
            <person name="Rouze P."/>
            <person name="Ellis J.G."/>
            <person name="Dodds P.N."/>
            <person name="Schein J.E."/>
            <person name="Zhong S."/>
            <person name="Hamelin R.C."/>
            <person name="Grigoriev I.V."/>
            <person name="Szabo L.J."/>
            <person name="Martin F."/>
        </authorList>
    </citation>
    <scope>NUCLEOTIDE SEQUENCE [LARGE SCALE GENOMIC DNA]</scope>
    <source>
        <strain evidence="2">98AG31 / pathotype 3-4-7</strain>
    </source>
</reference>
<proteinExistence type="predicted"/>
<dbReference type="PANTHER" id="PTHR31051:SF1">
    <property type="entry name" value="PROTEASOME ASSEMBLY CHAPERONE 3"/>
    <property type="match status" value="1"/>
</dbReference>
<evidence type="ECO:0000313" key="1">
    <source>
        <dbReference type="EMBL" id="EGG11784.1"/>
    </source>
</evidence>
<protein>
    <recommendedName>
        <fullName evidence="3">Proteasome assembly chaperone 3</fullName>
    </recommendedName>
</protein>
<dbReference type="RefSeq" id="XP_007405419.1">
    <property type="nucleotide sequence ID" value="XM_007405357.1"/>
</dbReference>